<protein>
    <submittedName>
        <fullName evidence="10">Rhomboid family intramembrane serine protease</fullName>
    </submittedName>
</protein>
<dbReference type="Pfam" id="PF13453">
    <property type="entry name" value="Zn_ribbon_TFIIB"/>
    <property type="match status" value="2"/>
</dbReference>
<dbReference type="SUPFAM" id="SSF144091">
    <property type="entry name" value="Rhomboid-like"/>
    <property type="match status" value="1"/>
</dbReference>
<keyword evidence="10" id="KW-0645">Protease</keyword>
<evidence type="ECO:0000256" key="3">
    <source>
        <dbReference type="ARBA" id="ARBA00022692"/>
    </source>
</evidence>
<evidence type="ECO:0000256" key="1">
    <source>
        <dbReference type="ARBA" id="ARBA00004141"/>
    </source>
</evidence>
<sequence length="353" mass="40182">MKRNCPTCDFPMALVLHKNVQLDHCRRCGGTFLDPGEATEIFGVFTDPEQWKSSEITRELGPAHYHCPDHQIPMTTYEVRFGSQCVEIDLCPECGGMWLDAREGVRLRNIVMAAGQARDTDLSENPGIGSYLFQLVSGFPREVWNPVRKTPWLTLTLIAILWLVFGFQLLILFARDTDAYEWLFRTFALMPAEILMGSHLWTLLSNAFLHSGFMHILGNTYFFYIFGDNVEEFLGWRRFLLLFVMAAISGALLQTVCQRDPSIPVIGASGAVAGLMGAYMVLFPKIRMFVVMFFIRFRVNIFIYLGFWVLYNLIMAFTGVGYVAWMDHIGGFVAGAAIAWPFRPRALSECFRQ</sequence>
<dbReference type="InterPro" id="IPR027392">
    <property type="entry name" value="TF_Znf"/>
</dbReference>
<gene>
    <name evidence="10" type="ORF">DENIS_4216</name>
</gene>
<feature type="transmembrane region" description="Helical" evidence="7">
    <location>
        <begin position="239"/>
        <end position="256"/>
    </location>
</feature>
<keyword evidence="4" id="KW-0378">Hydrolase</keyword>
<feature type="transmembrane region" description="Helical" evidence="7">
    <location>
        <begin position="207"/>
        <end position="227"/>
    </location>
</feature>
<dbReference type="RefSeq" id="WP_166405223.1">
    <property type="nucleotide sequence ID" value="NZ_BEXT01000001.1"/>
</dbReference>
<dbReference type="InterPro" id="IPR035952">
    <property type="entry name" value="Rhomboid-like_sf"/>
</dbReference>
<evidence type="ECO:0000256" key="4">
    <source>
        <dbReference type="ARBA" id="ARBA00022801"/>
    </source>
</evidence>
<dbReference type="GO" id="GO:0016020">
    <property type="term" value="C:membrane"/>
    <property type="evidence" value="ECO:0007669"/>
    <property type="project" value="UniProtKB-SubCell"/>
</dbReference>
<reference evidence="11" key="2">
    <citation type="submission" date="2019-01" db="EMBL/GenBank/DDBJ databases">
        <title>Genome sequence of Desulfonema ishimotonii strain Tokyo 01.</title>
        <authorList>
            <person name="Fukui M."/>
        </authorList>
    </citation>
    <scope>NUCLEOTIDE SEQUENCE [LARGE SCALE GENOMIC DNA]</scope>
    <source>
        <strain evidence="11">Tokyo 01</strain>
    </source>
</reference>
<evidence type="ECO:0000256" key="2">
    <source>
        <dbReference type="ARBA" id="ARBA00009045"/>
    </source>
</evidence>
<evidence type="ECO:0000259" key="9">
    <source>
        <dbReference type="Pfam" id="PF13453"/>
    </source>
</evidence>
<dbReference type="InterPro" id="IPR050925">
    <property type="entry name" value="Rhomboid_protease_S54"/>
</dbReference>
<dbReference type="InterPro" id="IPR022764">
    <property type="entry name" value="Peptidase_S54_rhomboid_dom"/>
</dbReference>
<dbReference type="PANTHER" id="PTHR43731:SF14">
    <property type="entry name" value="PRESENILIN-ASSOCIATED RHOMBOID-LIKE PROTEIN, MITOCHONDRIAL"/>
    <property type="match status" value="1"/>
</dbReference>
<reference evidence="11" key="1">
    <citation type="submission" date="2017-11" db="EMBL/GenBank/DDBJ databases">
        <authorList>
            <person name="Watanabe M."/>
            <person name="Kojima H."/>
        </authorList>
    </citation>
    <scope>NUCLEOTIDE SEQUENCE [LARGE SCALE GENOMIC DNA]</scope>
    <source>
        <strain evidence="11">Tokyo 01</strain>
    </source>
</reference>
<evidence type="ECO:0000313" key="10">
    <source>
        <dbReference type="EMBL" id="GBC63222.1"/>
    </source>
</evidence>
<accession>A0A401G1W8</accession>
<feature type="domain" description="Transcription factor zinc-finger" evidence="9">
    <location>
        <begin position="66"/>
        <end position="103"/>
    </location>
</feature>
<comment type="caution">
    <text evidence="10">The sequence shown here is derived from an EMBL/GenBank/DDBJ whole genome shotgun (WGS) entry which is preliminary data.</text>
</comment>
<comment type="subcellular location">
    <subcellularLocation>
        <location evidence="1">Membrane</location>
        <topology evidence="1">Multi-pass membrane protein</topology>
    </subcellularLocation>
</comment>
<proteinExistence type="inferred from homology"/>
<comment type="similarity">
    <text evidence="2">Belongs to the peptidase S54 family.</text>
</comment>
<feature type="domain" description="Transcription factor zinc-finger" evidence="9">
    <location>
        <begin position="4"/>
        <end position="40"/>
    </location>
</feature>
<feature type="transmembrane region" description="Helical" evidence="7">
    <location>
        <begin position="152"/>
        <end position="173"/>
    </location>
</feature>
<dbReference type="GO" id="GO:0004252">
    <property type="term" value="F:serine-type endopeptidase activity"/>
    <property type="evidence" value="ECO:0007669"/>
    <property type="project" value="InterPro"/>
</dbReference>
<evidence type="ECO:0000256" key="6">
    <source>
        <dbReference type="ARBA" id="ARBA00023136"/>
    </source>
</evidence>
<feature type="transmembrane region" description="Helical" evidence="7">
    <location>
        <begin position="262"/>
        <end position="282"/>
    </location>
</feature>
<organism evidence="10 11">
    <name type="scientific">Desulfonema ishimotonii</name>
    <dbReference type="NCBI Taxonomy" id="45657"/>
    <lineage>
        <taxon>Bacteria</taxon>
        <taxon>Pseudomonadati</taxon>
        <taxon>Thermodesulfobacteriota</taxon>
        <taxon>Desulfobacteria</taxon>
        <taxon>Desulfobacterales</taxon>
        <taxon>Desulfococcaceae</taxon>
        <taxon>Desulfonema</taxon>
    </lineage>
</organism>
<keyword evidence="3 7" id="KW-0812">Transmembrane</keyword>
<keyword evidence="11" id="KW-1185">Reference proteome</keyword>
<feature type="domain" description="Peptidase S54 rhomboid" evidence="8">
    <location>
        <begin position="199"/>
        <end position="343"/>
    </location>
</feature>
<dbReference type="PANTHER" id="PTHR43731">
    <property type="entry name" value="RHOMBOID PROTEASE"/>
    <property type="match status" value="1"/>
</dbReference>
<keyword evidence="5 7" id="KW-1133">Transmembrane helix</keyword>
<keyword evidence="6 7" id="KW-0472">Membrane</keyword>
<dbReference type="Proteomes" id="UP000288096">
    <property type="component" value="Unassembled WGS sequence"/>
</dbReference>
<dbReference type="AlphaFoldDB" id="A0A401G1W8"/>
<dbReference type="Pfam" id="PF01694">
    <property type="entry name" value="Rhomboid"/>
    <property type="match status" value="1"/>
</dbReference>
<name>A0A401G1W8_9BACT</name>
<evidence type="ECO:0000256" key="7">
    <source>
        <dbReference type="SAM" id="Phobius"/>
    </source>
</evidence>
<dbReference type="Gene3D" id="1.20.1540.10">
    <property type="entry name" value="Rhomboid-like"/>
    <property type="match status" value="1"/>
</dbReference>
<dbReference type="GO" id="GO:0006508">
    <property type="term" value="P:proteolysis"/>
    <property type="evidence" value="ECO:0007669"/>
    <property type="project" value="UniProtKB-KW"/>
</dbReference>
<evidence type="ECO:0000313" key="11">
    <source>
        <dbReference type="Proteomes" id="UP000288096"/>
    </source>
</evidence>
<evidence type="ECO:0000256" key="5">
    <source>
        <dbReference type="ARBA" id="ARBA00022989"/>
    </source>
</evidence>
<dbReference type="EMBL" id="BEXT01000001">
    <property type="protein sequence ID" value="GBC63222.1"/>
    <property type="molecule type" value="Genomic_DNA"/>
</dbReference>
<evidence type="ECO:0000259" key="8">
    <source>
        <dbReference type="Pfam" id="PF01694"/>
    </source>
</evidence>